<organism evidence="2 3">
    <name type="scientific">Sungkyunkwania multivorans</name>
    <dbReference type="NCBI Taxonomy" id="1173618"/>
    <lineage>
        <taxon>Bacteria</taxon>
        <taxon>Pseudomonadati</taxon>
        <taxon>Bacteroidota</taxon>
        <taxon>Flavobacteriia</taxon>
        <taxon>Flavobacteriales</taxon>
        <taxon>Flavobacteriaceae</taxon>
        <taxon>Sungkyunkwania</taxon>
    </lineage>
</organism>
<dbReference type="InterPro" id="IPR029052">
    <property type="entry name" value="Metallo-depent_PP-like"/>
</dbReference>
<name>A0ABW3CVA9_9FLAO</name>
<gene>
    <name evidence="2" type="ORF">ACFQ1M_00200</name>
</gene>
<dbReference type="Gene3D" id="2.40.160.50">
    <property type="entry name" value="membrane protein fhac: a member of the omp85/tpsb transporter family"/>
    <property type="match status" value="1"/>
</dbReference>
<accession>A0ABW3CVA9</accession>
<protein>
    <recommendedName>
        <fullName evidence="1">Haemolysin activator HlyB C-terminal domain-containing protein</fullName>
    </recommendedName>
</protein>
<dbReference type="Proteomes" id="UP001596978">
    <property type="component" value="Unassembled WGS sequence"/>
</dbReference>
<sequence>MKDNSLKLPWVYPFIAGVLFLVSSCASFKEQSLRTASADSTSNSSSNYEIFLAGGFGSGSLQDTLALHQLRKQLLSASANSTLIFTGDNVPAVKNKQTFDEAYLKRQLDILKDYKGSVIFLPGSNEWASWDTRLVELTEKYLKDKDLQHVKVLPENACPVEQVIISEELDLILIDSRWFTADWNRVDNINRKCTDILTRRRFAEELEGYINDAQDKNLVIAMHHPVFSNGSYAGNHTLKQHLLPLPGVASLYRKIEELAAFSPNNLGNRRYKYFRILLSALAQKSDRITFLSGHEESLQYLKSKNLHQVISGSLNTIAPTYRSKDEIVAVGGGLRYEGIYTNPAKGFAKLTYFDDGASKVTFHINEGITKSFDILPPFGKKEQRQTNYAELPSTYKTSIFQDSTKLKKSGFYKFWWGERFRSYYGKKVTAPVADLDSLFGGLKIAKEGGGHQSQTLRLITDDGKEYAMRSLQKNALKFLKFKVKGIAYSEDDYKGTWIQKVVSDFFTTSHPYMQLVIDPLAEKAAVNHAETQLFYVPKQKALGAYAEEYGDDLYFIEQRPSDEQYRFDGYRRTLPAVPGKIPDFESTTDMLEKIKGDESYMIDQKSFIRARIFDMLIGDWDRHEDQWRWAEYNVKDSSKKIFMPIPRDRDAAFSRFDGTAIPLIQLFVPDTRFWQSYRKEIKDTKWFNAEGNNLDRALLNQYGVDVWIEEAKFIQDHITDKDIEQAFERLPKEVQDSTASRFKTVLKARLKDLPSYARSYGSYLNEVVSIHATEKDDKIIIERLNNGKTRITLRRIFSDEPNEIFYERSFDENETREIWVFGLGDNDIFEVTGTERSNTMIRLIGGYGEDVFNIKNDRKVKVYDWSHEAITFEDQKPRKSLTNTYRANTFHWRYFRENHHIILPNIGFRTDDGLFLGGRYSYTNNGFNSDPFRYKHAISANYYFNFQGVELSYLGQWANVIPSWNFQVEGYFTNDKFINNFFGFGNETLNFDEALGREFNRARMEQFRLKAGIVFKTLQIKAAFENIKIENTPGRFFVPSNIDANAFDNQTYVGLETSLYYKNNDADDFPTKGIYFGFAGGFKANTQISENKFAHMAFTVGFNHKLIKSGDLVLGTTAKYKTLIGDDYFFYHAPSIGGDNGLRGYRNERFSGDSYFFQSSDLRLRLKRYITPAVPITFGIYGGFDYGRVWLDGESSNTWHTSQGGGLWVSALKKLAFNIGFFNSSEDNMLTVGFGFDF</sequence>
<dbReference type="Pfam" id="PF03865">
    <property type="entry name" value="ShlB"/>
    <property type="match status" value="1"/>
</dbReference>
<dbReference type="InterPro" id="IPR005565">
    <property type="entry name" value="Hemolysn_activator_HlyB_C"/>
</dbReference>
<dbReference type="Gene3D" id="3.60.21.10">
    <property type="match status" value="1"/>
</dbReference>
<keyword evidence="3" id="KW-1185">Reference proteome</keyword>
<dbReference type="EMBL" id="JBHTJH010000001">
    <property type="protein sequence ID" value="MFD0860611.1"/>
    <property type="molecule type" value="Genomic_DNA"/>
</dbReference>
<proteinExistence type="predicted"/>
<evidence type="ECO:0000313" key="2">
    <source>
        <dbReference type="EMBL" id="MFD0860611.1"/>
    </source>
</evidence>
<comment type="caution">
    <text evidence="2">The sequence shown here is derived from an EMBL/GenBank/DDBJ whole genome shotgun (WGS) entry which is preliminary data.</text>
</comment>
<reference evidence="3" key="1">
    <citation type="journal article" date="2019" name="Int. J. Syst. Evol. Microbiol.">
        <title>The Global Catalogue of Microorganisms (GCM) 10K type strain sequencing project: providing services to taxonomists for standard genome sequencing and annotation.</title>
        <authorList>
            <consortium name="The Broad Institute Genomics Platform"/>
            <consortium name="The Broad Institute Genome Sequencing Center for Infectious Disease"/>
            <person name="Wu L."/>
            <person name="Ma J."/>
        </authorList>
    </citation>
    <scope>NUCLEOTIDE SEQUENCE [LARGE SCALE GENOMIC DNA]</scope>
    <source>
        <strain evidence="3">CCUG 62952</strain>
    </source>
</reference>
<evidence type="ECO:0000259" key="1">
    <source>
        <dbReference type="Pfam" id="PF03865"/>
    </source>
</evidence>
<feature type="domain" description="Haemolysin activator HlyB C-terminal" evidence="1">
    <location>
        <begin position="1135"/>
        <end position="1199"/>
    </location>
</feature>
<dbReference type="SUPFAM" id="SSF56300">
    <property type="entry name" value="Metallo-dependent phosphatases"/>
    <property type="match status" value="1"/>
</dbReference>
<dbReference type="RefSeq" id="WP_386402165.1">
    <property type="nucleotide sequence ID" value="NZ_JBHTJH010000001.1"/>
</dbReference>
<evidence type="ECO:0000313" key="3">
    <source>
        <dbReference type="Proteomes" id="UP001596978"/>
    </source>
</evidence>
<dbReference type="PROSITE" id="PS51257">
    <property type="entry name" value="PROKAR_LIPOPROTEIN"/>
    <property type="match status" value="1"/>
</dbReference>